<gene>
    <name evidence="3" type="ORF">MOP44_18060</name>
</gene>
<dbReference type="KEGG" id="orp:MOP44_18060"/>
<evidence type="ECO:0000313" key="4">
    <source>
        <dbReference type="Proteomes" id="UP001059380"/>
    </source>
</evidence>
<evidence type="ECO:0000256" key="2">
    <source>
        <dbReference type="ARBA" id="ARBA00022526"/>
    </source>
</evidence>
<comment type="similarity">
    <text evidence="1">Belongs to the cycloisomerase 2 family.</text>
</comment>
<dbReference type="InterPro" id="IPR015943">
    <property type="entry name" value="WD40/YVTN_repeat-like_dom_sf"/>
</dbReference>
<accession>A0A9J7BNH8</accession>
<dbReference type="InterPro" id="IPR050282">
    <property type="entry name" value="Cycloisomerase_2"/>
</dbReference>
<sequence>MAILVTSSGLRFAGSLSVVSALVLCTVGCGSTSPGTKTGGSGGGGNPPPTYVTEYLYAGGYPFIDQYKLSTSTGIPNAPVQMNVKGAPNMAATVPTKFLFAAQNGGHNAAGPAFNAFSINSDGTLTLVAGSPFVLPDPELAGMDPGFMALTPDNSALYVMMPTATWKAFVTGFSVDTATGKLTPLSTKISFGPDSGNASGAGQLVVDPSGHNVYAAIGATDIDDANGHPQAGIAAFSIDPTTKELTQLSGSPYLLPSFSGPGDPVIDPTGHFVYVAVSALNQVQGYTRNTTTGVLTPMPGAAFAAGPFLAGLAMHPSGKFVFVLDYNQIVTYSIDSSTGQLKDISTWTGNGGPGSCSPVPAFVVDPTGTYLYASNAASAICVLQVDQTSGALKLINGAVPAPNGDGLASSMVLVKAQ</sequence>
<keyword evidence="2" id="KW-0119">Carbohydrate metabolism</keyword>
<organism evidence="3 4">
    <name type="scientific">Occallatibacter riparius</name>
    <dbReference type="NCBI Taxonomy" id="1002689"/>
    <lineage>
        <taxon>Bacteria</taxon>
        <taxon>Pseudomonadati</taxon>
        <taxon>Acidobacteriota</taxon>
        <taxon>Terriglobia</taxon>
        <taxon>Terriglobales</taxon>
        <taxon>Acidobacteriaceae</taxon>
        <taxon>Occallatibacter</taxon>
    </lineage>
</organism>
<protein>
    <submittedName>
        <fullName evidence="3">Lactonase family protein</fullName>
    </submittedName>
</protein>
<evidence type="ECO:0000313" key="3">
    <source>
        <dbReference type="EMBL" id="UWZ82470.1"/>
    </source>
</evidence>
<reference evidence="3" key="1">
    <citation type="submission" date="2021-04" db="EMBL/GenBank/DDBJ databases">
        <title>Phylogenetic analysis of Acidobacteriaceae.</title>
        <authorList>
            <person name="Qiu L."/>
            <person name="Zhang Q."/>
        </authorList>
    </citation>
    <scope>NUCLEOTIDE SEQUENCE</scope>
    <source>
        <strain evidence="3">DSM 25168</strain>
    </source>
</reference>
<dbReference type="PANTHER" id="PTHR30344:SF1">
    <property type="entry name" value="6-PHOSPHOGLUCONOLACTONASE"/>
    <property type="match status" value="1"/>
</dbReference>
<dbReference type="GO" id="GO:0017057">
    <property type="term" value="F:6-phosphogluconolactonase activity"/>
    <property type="evidence" value="ECO:0007669"/>
    <property type="project" value="TreeGrafter"/>
</dbReference>
<keyword evidence="2" id="KW-0313">Glucose metabolism</keyword>
<dbReference type="EMBL" id="CP093313">
    <property type="protein sequence ID" value="UWZ82470.1"/>
    <property type="molecule type" value="Genomic_DNA"/>
</dbReference>
<dbReference type="GO" id="GO:0006006">
    <property type="term" value="P:glucose metabolic process"/>
    <property type="evidence" value="ECO:0007669"/>
    <property type="project" value="UniProtKB-KW"/>
</dbReference>
<dbReference type="PANTHER" id="PTHR30344">
    <property type="entry name" value="6-PHOSPHOGLUCONOLACTONASE-RELATED"/>
    <property type="match status" value="1"/>
</dbReference>
<proteinExistence type="inferred from homology"/>
<dbReference type="Proteomes" id="UP001059380">
    <property type="component" value="Chromosome"/>
</dbReference>
<dbReference type="Gene3D" id="2.130.10.10">
    <property type="entry name" value="YVTN repeat-like/Quinoprotein amine dehydrogenase"/>
    <property type="match status" value="3"/>
</dbReference>
<evidence type="ECO:0000256" key="1">
    <source>
        <dbReference type="ARBA" id="ARBA00005564"/>
    </source>
</evidence>
<keyword evidence="4" id="KW-1185">Reference proteome</keyword>
<dbReference type="SUPFAM" id="SSF51004">
    <property type="entry name" value="C-terminal (heme d1) domain of cytochrome cd1-nitrite reductase"/>
    <property type="match status" value="1"/>
</dbReference>
<dbReference type="AlphaFoldDB" id="A0A9J7BNH8"/>
<dbReference type="Pfam" id="PF10282">
    <property type="entry name" value="Lactonase"/>
    <property type="match status" value="2"/>
</dbReference>
<dbReference type="InterPro" id="IPR011048">
    <property type="entry name" value="Haem_d1_sf"/>
</dbReference>
<dbReference type="RefSeq" id="WP_260791654.1">
    <property type="nucleotide sequence ID" value="NZ_CP093313.1"/>
</dbReference>
<dbReference type="InterPro" id="IPR019405">
    <property type="entry name" value="Lactonase_7-beta_prop"/>
</dbReference>
<name>A0A9J7BNH8_9BACT</name>